<evidence type="ECO:0000313" key="2">
    <source>
        <dbReference type="EMBL" id="WOJ96006.1"/>
    </source>
</evidence>
<proteinExistence type="inferred from homology"/>
<organism evidence="2 3">
    <name type="scientific">Congregibacter brevis</name>
    <dbReference type="NCBI Taxonomy" id="3081201"/>
    <lineage>
        <taxon>Bacteria</taxon>
        <taxon>Pseudomonadati</taxon>
        <taxon>Pseudomonadota</taxon>
        <taxon>Gammaproteobacteria</taxon>
        <taxon>Cellvibrionales</taxon>
        <taxon>Halieaceae</taxon>
        <taxon>Congregibacter</taxon>
    </lineage>
</organism>
<dbReference type="InterPro" id="IPR010648">
    <property type="entry name" value="UPF0270"/>
</dbReference>
<dbReference type="SUPFAM" id="SSF118001">
    <property type="entry name" value="YehU-like"/>
    <property type="match status" value="1"/>
</dbReference>
<gene>
    <name evidence="2" type="ORF">R0137_12240</name>
</gene>
<comment type="similarity">
    <text evidence="1">Belongs to the UPF0270 family.</text>
</comment>
<evidence type="ECO:0000256" key="1">
    <source>
        <dbReference type="ARBA" id="ARBA00006450"/>
    </source>
</evidence>
<protein>
    <submittedName>
        <fullName evidence="2">YheU family protein</fullName>
    </submittedName>
</protein>
<dbReference type="EMBL" id="CP136865">
    <property type="protein sequence ID" value="WOJ96006.1"/>
    <property type="molecule type" value="Genomic_DNA"/>
</dbReference>
<dbReference type="RefSeq" id="WP_407326698.1">
    <property type="nucleotide sequence ID" value="NZ_CP136865.1"/>
</dbReference>
<accession>A0ABZ0IAA7</accession>
<evidence type="ECO:0000313" key="3">
    <source>
        <dbReference type="Proteomes" id="UP001626549"/>
    </source>
</evidence>
<dbReference type="Pfam" id="PF06794">
    <property type="entry name" value="UPF0270"/>
    <property type="match status" value="1"/>
</dbReference>
<dbReference type="Proteomes" id="UP001626549">
    <property type="component" value="Chromosome"/>
</dbReference>
<sequence length="84" mass="9462">MAAFVQVPVERVPEEQLHALLEEYASRDGTDYGAEETSMDVRVARLLKQMHSGKIQLLFDVDSEQWDILPADDAERLLSDVDAS</sequence>
<name>A0ABZ0IAA7_9GAMM</name>
<reference evidence="2 3" key="1">
    <citation type="submission" date="2023-10" db="EMBL/GenBank/DDBJ databases">
        <title>Two novel species belonging to the OM43/NOR5 clade.</title>
        <authorList>
            <person name="Park M."/>
        </authorList>
    </citation>
    <scope>NUCLEOTIDE SEQUENCE [LARGE SCALE GENOMIC DNA]</scope>
    <source>
        <strain evidence="2 3">IMCC45268</strain>
    </source>
</reference>
<dbReference type="InterPro" id="IPR036685">
    <property type="entry name" value="YehU-like_sf"/>
</dbReference>
<keyword evidence="3" id="KW-1185">Reference proteome</keyword>
<dbReference type="Gene3D" id="1.10.10.610">
    <property type="entry name" value="YehU-like"/>
    <property type="match status" value="1"/>
</dbReference>